<keyword evidence="4" id="KW-1185">Reference proteome</keyword>
<feature type="transmembrane region" description="Helical" evidence="1">
    <location>
        <begin position="12"/>
        <end position="32"/>
    </location>
</feature>
<gene>
    <name evidence="3" type="ORF">TASK_LOCUS5353</name>
</gene>
<dbReference type="Proteomes" id="UP000282613">
    <property type="component" value="Unassembled WGS sequence"/>
</dbReference>
<evidence type="ECO:0000256" key="1">
    <source>
        <dbReference type="SAM" id="Phobius"/>
    </source>
</evidence>
<feature type="transmembrane region" description="Helical" evidence="1">
    <location>
        <begin position="288"/>
        <end position="311"/>
    </location>
</feature>
<dbReference type="EMBL" id="UYRS01018409">
    <property type="protein sequence ID" value="VDK34928.1"/>
    <property type="molecule type" value="Genomic_DNA"/>
</dbReference>
<feature type="transmembrane region" description="Helical" evidence="1">
    <location>
        <begin position="39"/>
        <end position="60"/>
    </location>
</feature>
<dbReference type="WBParaSite" id="TASK_0000535201-mRNA-1">
    <property type="protein sequence ID" value="TASK_0000535201-mRNA-1"/>
    <property type="gene ID" value="TASK_0000535201"/>
</dbReference>
<sequence>MKQKTSNLPLIFTVVSGVALLGLTLFTVIAVYRHRLPRCLRLVLAGVCLVGTTGLSAFLLCHYGLLTRTLTLALGDQLLIAPHADADLDSRLLQLFCHSLRISSDKPGLTVWTAAVSPNRVTGRFYTLLLPMSQQPPTVIPLRLSIGDRLTVKSVPKDTQMAIYAHDWNWHEWETAGLQQEAHETCCAWWQLRRLQPTTSVKIETSGLHHLVLRGPAAEVGSVVKVSVNRSGFEAAVCDPVVCDAMHVNACRVDTFERPSVLEVRVTEDSESDFDVLQIWIACEYKGWAITLFASMVPFGCLTIVCLFAWCRKHRRFSSARMGVASPVYANPRDQTARTACVKHEVDFV</sequence>
<evidence type="ECO:0000313" key="5">
    <source>
        <dbReference type="WBParaSite" id="TASK_0000535201-mRNA-1"/>
    </source>
</evidence>
<protein>
    <submittedName>
        <fullName evidence="5">DUF5730 domain-containing protein</fullName>
    </submittedName>
</protein>
<dbReference type="InterPro" id="IPR043788">
    <property type="entry name" value="DUF5730"/>
</dbReference>
<accession>A0A0R3W5F8</accession>
<reference evidence="3 4" key="2">
    <citation type="submission" date="2018-11" db="EMBL/GenBank/DDBJ databases">
        <authorList>
            <consortium name="Pathogen Informatics"/>
        </authorList>
    </citation>
    <scope>NUCLEOTIDE SEQUENCE [LARGE SCALE GENOMIC DNA]</scope>
</reference>
<proteinExistence type="predicted"/>
<evidence type="ECO:0000259" key="2">
    <source>
        <dbReference type="Pfam" id="PF19001"/>
    </source>
</evidence>
<organism evidence="5">
    <name type="scientific">Taenia asiatica</name>
    <name type="common">Asian tapeworm</name>
    <dbReference type="NCBI Taxonomy" id="60517"/>
    <lineage>
        <taxon>Eukaryota</taxon>
        <taxon>Metazoa</taxon>
        <taxon>Spiralia</taxon>
        <taxon>Lophotrochozoa</taxon>
        <taxon>Platyhelminthes</taxon>
        <taxon>Cestoda</taxon>
        <taxon>Eucestoda</taxon>
        <taxon>Cyclophyllidea</taxon>
        <taxon>Taeniidae</taxon>
        <taxon>Taenia</taxon>
    </lineage>
</organism>
<keyword evidence="1" id="KW-0472">Membrane</keyword>
<dbReference type="AlphaFoldDB" id="A0A0R3W5F8"/>
<dbReference type="Pfam" id="PF19001">
    <property type="entry name" value="DUF5730"/>
    <property type="match status" value="1"/>
</dbReference>
<evidence type="ECO:0000313" key="4">
    <source>
        <dbReference type="Proteomes" id="UP000282613"/>
    </source>
</evidence>
<keyword evidence="1" id="KW-0812">Transmembrane</keyword>
<dbReference type="OrthoDB" id="6227798at2759"/>
<keyword evidence="1" id="KW-1133">Transmembrane helix</keyword>
<feature type="domain" description="DUF5730" evidence="2">
    <location>
        <begin position="34"/>
        <end position="215"/>
    </location>
</feature>
<name>A0A0R3W5F8_TAEAS</name>
<reference evidence="5" key="1">
    <citation type="submission" date="2017-02" db="UniProtKB">
        <authorList>
            <consortium name="WormBaseParasite"/>
        </authorList>
    </citation>
    <scope>IDENTIFICATION</scope>
</reference>
<evidence type="ECO:0000313" key="3">
    <source>
        <dbReference type="EMBL" id="VDK34928.1"/>
    </source>
</evidence>